<dbReference type="EMBL" id="PIQC01000009">
    <property type="protein sequence ID" value="RUO64863.1"/>
    <property type="molecule type" value="Genomic_DNA"/>
</dbReference>
<keyword evidence="4" id="KW-1185">Reference proteome</keyword>
<feature type="chain" id="PRO_5019219039" evidence="1">
    <location>
        <begin position="24"/>
        <end position="141"/>
    </location>
</feature>
<evidence type="ECO:0000259" key="2">
    <source>
        <dbReference type="Pfam" id="PF14467"/>
    </source>
</evidence>
<evidence type="ECO:0000313" key="3">
    <source>
        <dbReference type="EMBL" id="RUO64863.1"/>
    </source>
</evidence>
<gene>
    <name evidence="3" type="ORF">CWI78_11865</name>
</gene>
<dbReference type="Gene3D" id="2.60.40.3340">
    <property type="entry name" value="Domain of unknown function DUF4426"/>
    <property type="match status" value="1"/>
</dbReference>
<dbReference type="Pfam" id="PF14467">
    <property type="entry name" value="DUF4426"/>
    <property type="match status" value="1"/>
</dbReference>
<dbReference type="AlphaFoldDB" id="A0A432YT48"/>
<proteinExistence type="predicted"/>
<feature type="signal peptide" evidence="1">
    <location>
        <begin position="1"/>
        <end position="23"/>
    </location>
</feature>
<reference evidence="4" key="1">
    <citation type="journal article" date="2018" name="Front. Microbiol.">
        <title>Genome-Based Analysis Reveals the Taxonomy and Diversity of the Family Idiomarinaceae.</title>
        <authorList>
            <person name="Liu Y."/>
            <person name="Lai Q."/>
            <person name="Shao Z."/>
        </authorList>
    </citation>
    <scope>NUCLEOTIDE SEQUENCE [LARGE SCALE GENOMIC DNA]</scope>
    <source>
        <strain evidence="4">R22</strain>
    </source>
</reference>
<feature type="domain" description="DUF4426" evidence="2">
    <location>
        <begin position="26"/>
        <end position="139"/>
    </location>
</feature>
<dbReference type="InterPro" id="IPR025218">
    <property type="entry name" value="DUF4426"/>
</dbReference>
<evidence type="ECO:0000313" key="4">
    <source>
        <dbReference type="Proteomes" id="UP000288058"/>
    </source>
</evidence>
<evidence type="ECO:0000256" key="1">
    <source>
        <dbReference type="SAM" id="SignalP"/>
    </source>
</evidence>
<sequence length="141" mass="15767">MNRTFFIKTILAVSMLFSASVMAEQKQTLGKWDVHYSAFNSTVLAPSIATQYGLTRSASKGVLNIAVLDKKTQKAQSPGVSGQVVNPLGQIQELEFQQVTEGDASYYLAQFNYTNAETLRFTIQIGDQQTLKFNQEFWLND</sequence>
<dbReference type="OrthoDB" id="8563353at2"/>
<protein>
    <submittedName>
        <fullName evidence="3">DUF4426 domain-containing protein</fullName>
    </submittedName>
</protein>
<keyword evidence="1" id="KW-0732">Signal</keyword>
<dbReference type="RefSeq" id="WP_126783009.1">
    <property type="nucleotide sequence ID" value="NZ_PIQC01000009.1"/>
</dbReference>
<dbReference type="Proteomes" id="UP000288058">
    <property type="component" value="Unassembled WGS sequence"/>
</dbReference>
<name>A0A432YT48_9GAMM</name>
<organism evidence="3 4">
    <name type="scientific">Idiomarina ramblicola</name>
    <dbReference type="NCBI Taxonomy" id="263724"/>
    <lineage>
        <taxon>Bacteria</taxon>
        <taxon>Pseudomonadati</taxon>
        <taxon>Pseudomonadota</taxon>
        <taxon>Gammaproteobacteria</taxon>
        <taxon>Alteromonadales</taxon>
        <taxon>Idiomarinaceae</taxon>
        <taxon>Idiomarina</taxon>
    </lineage>
</organism>
<accession>A0A432YT48</accession>
<comment type="caution">
    <text evidence="3">The sequence shown here is derived from an EMBL/GenBank/DDBJ whole genome shotgun (WGS) entry which is preliminary data.</text>
</comment>